<name>A0A6A4REU7_9RHOB</name>
<evidence type="ECO:0000259" key="2">
    <source>
        <dbReference type="Pfam" id="PF11695"/>
    </source>
</evidence>
<evidence type="ECO:0000313" key="4">
    <source>
        <dbReference type="Proteomes" id="UP000441586"/>
    </source>
</evidence>
<comment type="caution">
    <text evidence="3">The sequence shown here is derived from an EMBL/GenBank/DDBJ whole genome shotgun (WGS) entry which is preliminary data.</text>
</comment>
<accession>A0A6A4REU7</accession>
<gene>
    <name evidence="3" type="ORF">GP644_17295</name>
</gene>
<proteinExistence type="predicted"/>
<evidence type="ECO:0000256" key="1">
    <source>
        <dbReference type="SAM" id="MobiDB-lite"/>
    </source>
</evidence>
<reference evidence="3 4" key="1">
    <citation type="submission" date="2019-12" db="EMBL/GenBank/DDBJ databases">
        <authorList>
            <person name="Zhang Y.-J."/>
        </authorList>
    </citation>
    <scope>NUCLEOTIDE SEQUENCE [LARGE SCALE GENOMIC DNA]</scope>
    <source>
        <strain evidence="3 4">H18S-6</strain>
    </source>
</reference>
<dbReference type="AlphaFoldDB" id="A0A6A4REU7"/>
<sequence>MRLALYTFGMFIRPSEDPANDGFHALNDPVFETLDRASGLIARSGYASDPGPEPWGQEVYPKFYEERGDGFSPATLSLWTDLESLFSFTYFGLHATALALGREWFETPKWPPLVLWWHTGGEYPQWVDGVAKLEYLHEHGSSPAAFTFKTPFDPDGTPTKLDKKKVQRAQAKA</sequence>
<feature type="region of interest" description="Disordered" evidence="1">
    <location>
        <begin position="147"/>
        <end position="173"/>
    </location>
</feature>
<dbReference type="InterPro" id="IPR021708">
    <property type="entry name" value="DUF3291"/>
</dbReference>
<dbReference type="RefSeq" id="WP_158980602.1">
    <property type="nucleotide sequence ID" value="NZ_WSFO01000011.1"/>
</dbReference>
<dbReference type="EMBL" id="WSFO01000011">
    <property type="protein sequence ID" value="KAE9627857.1"/>
    <property type="molecule type" value="Genomic_DNA"/>
</dbReference>
<protein>
    <submittedName>
        <fullName evidence="3">DUF3291 domain-containing protein</fullName>
    </submittedName>
</protein>
<dbReference type="Pfam" id="PF11695">
    <property type="entry name" value="DUF3291"/>
    <property type="match status" value="1"/>
</dbReference>
<dbReference type="Proteomes" id="UP000441586">
    <property type="component" value="Unassembled WGS sequence"/>
</dbReference>
<evidence type="ECO:0000313" key="3">
    <source>
        <dbReference type="EMBL" id="KAE9627857.1"/>
    </source>
</evidence>
<organism evidence="3 4">
    <name type="scientific">Parasedimentitalea maritima</name>
    <dbReference type="NCBI Taxonomy" id="2578117"/>
    <lineage>
        <taxon>Bacteria</taxon>
        <taxon>Pseudomonadati</taxon>
        <taxon>Pseudomonadota</taxon>
        <taxon>Alphaproteobacteria</taxon>
        <taxon>Rhodobacterales</taxon>
        <taxon>Paracoccaceae</taxon>
        <taxon>Parasedimentitalea</taxon>
    </lineage>
</organism>
<feature type="domain" description="DUF3291" evidence="2">
    <location>
        <begin position="3"/>
        <end position="150"/>
    </location>
</feature>